<evidence type="ECO:0000256" key="5">
    <source>
        <dbReference type="SAM" id="SignalP"/>
    </source>
</evidence>
<feature type="domain" description="Sialidase" evidence="6">
    <location>
        <begin position="86"/>
        <end position="411"/>
    </location>
</feature>
<dbReference type="GO" id="GO:0006689">
    <property type="term" value="P:ganglioside catabolic process"/>
    <property type="evidence" value="ECO:0007669"/>
    <property type="project" value="TreeGrafter"/>
</dbReference>
<feature type="chain" id="PRO_5021020455" description="exo-alpha-sialidase" evidence="5">
    <location>
        <begin position="30"/>
        <end position="803"/>
    </location>
</feature>
<comment type="catalytic activity">
    <reaction evidence="1">
        <text>Hydrolysis of alpha-(2-&gt;3)-, alpha-(2-&gt;6)-, alpha-(2-&gt;8)- glycosidic linkages of terminal sialic acid residues in oligosaccharides, glycoproteins, glycolipids, colominic acid and synthetic substrates.</text>
        <dbReference type="EC" id="3.2.1.18"/>
    </reaction>
</comment>
<comment type="similarity">
    <text evidence="2">Belongs to the glycosyl hydrolase 33 family.</text>
</comment>
<feature type="signal peptide" evidence="5">
    <location>
        <begin position="1"/>
        <end position="29"/>
    </location>
</feature>
<dbReference type="Pfam" id="PF13859">
    <property type="entry name" value="BNR_3"/>
    <property type="match status" value="1"/>
</dbReference>
<dbReference type="OrthoDB" id="5664384at2"/>
<dbReference type="GO" id="GO:0004308">
    <property type="term" value="F:exo-alpha-sialidase activity"/>
    <property type="evidence" value="ECO:0007669"/>
    <property type="project" value="UniProtKB-EC"/>
</dbReference>
<evidence type="ECO:0000256" key="1">
    <source>
        <dbReference type="ARBA" id="ARBA00000427"/>
    </source>
</evidence>
<dbReference type="PANTHER" id="PTHR10628:SF30">
    <property type="entry name" value="EXO-ALPHA-SIALIDASE"/>
    <property type="match status" value="1"/>
</dbReference>
<protein>
    <recommendedName>
        <fullName evidence="3">exo-alpha-sialidase</fullName>
        <ecNumber evidence="3">3.2.1.18</ecNumber>
    </recommendedName>
</protein>
<evidence type="ECO:0000256" key="3">
    <source>
        <dbReference type="ARBA" id="ARBA00012733"/>
    </source>
</evidence>
<gene>
    <name evidence="7" type="ORF">EDC44_1358</name>
</gene>
<dbReference type="InterPro" id="IPR036709">
    <property type="entry name" value="Autotransporte_beta_dom_sf"/>
</dbReference>
<dbReference type="PANTHER" id="PTHR10628">
    <property type="entry name" value="SIALIDASE"/>
    <property type="match status" value="1"/>
</dbReference>
<dbReference type="Gene3D" id="2.120.10.10">
    <property type="match status" value="1"/>
</dbReference>
<dbReference type="GO" id="GO:0005737">
    <property type="term" value="C:cytoplasm"/>
    <property type="evidence" value="ECO:0007669"/>
    <property type="project" value="TreeGrafter"/>
</dbReference>
<dbReference type="GO" id="GO:0016020">
    <property type="term" value="C:membrane"/>
    <property type="evidence" value="ECO:0007669"/>
    <property type="project" value="TreeGrafter"/>
</dbReference>
<name>A0A4R2SRI4_9PAST</name>
<dbReference type="PRINTS" id="PR01803">
    <property type="entry name" value="TCSIALIDASE"/>
</dbReference>
<sequence>MNIQRQKFKKCLLSSIVLLSLSASSYAFSQSVNFKWKSDLNENLTNITKRAGFDNFTIDEKGQLWAGVGPNNEPAGTTPLYYSRIPALTVTDDNKLVAMFDLRWNKAADQDRIDPGIAISSDGGYSWQKKTAWTFNDSKSPTRRAMDATILYNPIDGSLYAMHGTWSSGTRNWYQDRFNYFSNNIWAATIYKSTDGGQTWEKNAEFSNLVNSQIFQKVQKSGSPTIGFLGGVGSGIVMRDGTLVFPIQTAHKNGIATTIMYSKDNGKTWDMPAITNALAPNQSSLENMVFEIGNKLVMTGREDNSSKKRWAYYSEDLGKTWHVYNPVNGFSETTAAPSQGSSIYVTLPSGRRVLFVSKPNGLSDGYKRGNIALWMLDAKDPSHKYQVAIIRPGSGNGAGAGYSSLAYKEGNLFVAFEDDGNIRVKNLTEYMASIEAKAKEWNLPDEIATEVAKINALTHLNQGQKDELIAKMRRANDNAIAQSIAIDKAMNKLKIDSAKLAELAKALTKALPSKQKAFGNALHNVNDIARIDNGTYLDYLGIQDLYNGLSGTFLALNTKLDFSKYTQYVEKFNEYNHDIIYRTFDDLFVSYDAGTRHNKLSLGINKTFSDNLQAGLFMEYRNKNQKNQQFGIRAKYTWGNNRIAGFVRYRGVKHSEFIERNKNVDAYLTYAYQIKVDDKLSISPSVGAYLSRSSRTLIDDDVAMNKRTVYAGDIGVNITYKLDDINVVIRPNVAFVKDDATLSQSNDSTNQYKIDSSNTVYGLTTGIEKRFANGLSIASNVRLQRYGSQHSDVSIGLDLGYNF</sequence>
<dbReference type="EMBL" id="SLYB01000035">
    <property type="protein sequence ID" value="TCP91211.1"/>
    <property type="molecule type" value="Genomic_DNA"/>
</dbReference>
<keyword evidence="8" id="KW-1185">Reference proteome</keyword>
<dbReference type="EC" id="3.2.1.18" evidence="3"/>
<evidence type="ECO:0000259" key="6">
    <source>
        <dbReference type="Pfam" id="PF13859"/>
    </source>
</evidence>
<dbReference type="Proteomes" id="UP000295763">
    <property type="component" value="Unassembled WGS sequence"/>
</dbReference>
<keyword evidence="4" id="KW-0677">Repeat</keyword>
<dbReference type="Gene3D" id="2.40.160.20">
    <property type="match status" value="1"/>
</dbReference>
<dbReference type="InterPro" id="IPR026856">
    <property type="entry name" value="Sialidase_fam"/>
</dbReference>
<comment type="caution">
    <text evidence="7">The sequence shown here is derived from an EMBL/GenBank/DDBJ whole genome shotgun (WGS) entry which is preliminary data.</text>
</comment>
<dbReference type="SUPFAM" id="SSF50939">
    <property type="entry name" value="Sialidases"/>
    <property type="match status" value="1"/>
</dbReference>
<dbReference type="AlphaFoldDB" id="A0A4R2SRI4"/>
<dbReference type="InterPro" id="IPR011040">
    <property type="entry name" value="Sialidase"/>
</dbReference>
<organism evidence="7 8">
    <name type="scientific">Cricetibacter osteomyelitidis</name>
    <dbReference type="NCBI Taxonomy" id="1521931"/>
    <lineage>
        <taxon>Bacteria</taxon>
        <taxon>Pseudomonadati</taxon>
        <taxon>Pseudomonadota</taxon>
        <taxon>Gammaproteobacteria</taxon>
        <taxon>Pasteurellales</taxon>
        <taxon>Pasteurellaceae</taxon>
        <taxon>Cricetibacter</taxon>
    </lineage>
</organism>
<evidence type="ECO:0000256" key="4">
    <source>
        <dbReference type="ARBA" id="ARBA00022737"/>
    </source>
</evidence>
<evidence type="ECO:0000313" key="8">
    <source>
        <dbReference type="Proteomes" id="UP000295763"/>
    </source>
</evidence>
<proteinExistence type="inferred from homology"/>
<dbReference type="InterPro" id="IPR008377">
    <property type="entry name" value="Sialidase_trypan"/>
</dbReference>
<dbReference type="SUPFAM" id="SSF103515">
    <property type="entry name" value="Autotransporter"/>
    <property type="match status" value="1"/>
</dbReference>
<reference evidence="7 8" key="1">
    <citation type="submission" date="2019-03" db="EMBL/GenBank/DDBJ databases">
        <title>Genomic Encyclopedia of Type Strains, Phase IV (KMG-IV): sequencing the most valuable type-strain genomes for metagenomic binning, comparative biology and taxonomic classification.</title>
        <authorList>
            <person name="Goeker M."/>
        </authorList>
    </citation>
    <scope>NUCLEOTIDE SEQUENCE [LARGE SCALE GENOMIC DNA]</scope>
    <source>
        <strain evidence="7 8">DSM 28404</strain>
    </source>
</reference>
<evidence type="ECO:0000313" key="7">
    <source>
        <dbReference type="EMBL" id="TCP91211.1"/>
    </source>
</evidence>
<dbReference type="GO" id="GO:0009313">
    <property type="term" value="P:oligosaccharide catabolic process"/>
    <property type="evidence" value="ECO:0007669"/>
    <property type="project" value="TreeGrafter"/>
</dbReference>
<dbReference type="CDD" id="cd15482">
    <property type="entry name" value="Sialidase_non-viral"/>
    <property type="match status" value="1"/>
</dbReference>
<keyword evidence="5" id="KW-0732">Signal</keyword>
<dbReference type="RefSeq" id="WP_131979090.1">
    <property type="nucleotide sequence ID" value="NZ_SLYB01000035.1"/>
</dbReference>
<evidence type="ECO:0000256" key="2">
    <source>
        <dbReference type="ARBA" id="ARBA00009348"/>
    </source>
</evidence>
<accession>A0A4R2SRI4</accession>
<dbReference type="InterPro" id="IPR036278">
    <property type="entry name" value="Sialidase_sf"/>
</dbReference>